<name>A0ABX1R972_9PSEU</name>
<dbReference type="EMBL" id="JAAXKY010000015">
    <property type="protein sequence ID" value="NMH76917.1"/>
    <property type="molecule type" value="Genomic_DNA"/>
</dbReference>
<evidence type="ECO:0000313" key="2">
    <source>
        <dbReference type="Proteomes" id="UP001296706"/>
    </source>
</evidence>
<comment type="caution">
    <text evidence="1">The sequence shown here is derived from an EMBL/GenBank/DDBJ whole genome shotgun (WGS) entry which is preliminary data.</text>
</comment>
<proteinExistence type="predicted"/>
<dbReference type="Proteomes" id="UP001296706">
    <property type="component" value="Unassembled WGS sequence"/>
</dbReference>
<dbReference type="RefSeq" id="WP_169394989.1">
    <property type="nucleotide sequence ID" value="NZ_BAAAJH010000006.1"/>
</dbReference>
<reference evidence="1 2" key="1">
    <citation type="submission" date="2020-04" db="EMBL/GenBank/DDBJ databases">
        <authorList>
            <person name="Klaysubun C."/>
            <person name="Duangmal K."/>
            <person name="Lipun K."/>
        </authorList>
    </citation>
    <scope>NUCLEOTIDE SEQUENCE [LARGE SCALE GENOMIC DNA]</scope>
    <source>
        <strain evidence="1 2">JCM 11839</strain>
    </source>
</reference>
<protein>
    <submittedName>
        <fullName evidence="1">Uncharacterized protein</fullName>
    </submittedName>
</protein>
<sequence length="76" mass="8442">MSRFALGDPWLEELATRRDVIERLMAAHLPNDDGLCVECTTPGHGTPRAPWPCSLWTLADEAHQLRALRNPGRPPG</sequence>
<gene>
    <name evidence="1" type="ORF">HF577_07375</name>
</gene>
<accession>A0ABX1R972</accession>
<evidence type="ECO:0000313" key="1">
    <source>
        <dbReference type="EMBL" id="NMH76917.1"/>
    </source>
</evidence>
<organism evidence="1 2">
    <name type="scientific">Pseudonocardia xinjiangensis</name>
    <dbReference type="NCBI Taxonomy" id="75289"/>
    <lineage>
        <taxon>Bacteria</taxon>
        <taxon>Bacillati</taxon>
        <taxon>Actinomycetota</taxon>
        <taxon>Actinomycetes</taxon>
        <taxon>Pseudonocardiales</taxon>
        <taxon>Pseudonocardiaceae</taxon>
        <taxon>Pseudonocardia</taxon>
    </lineage>
</organism>
<keyword evidence="2" id="KW-1185">Reference proteome</keyword>